<dbReference type="Pfam" id="PF00149">
    <property type="entry name" value="Metallophos"/>
    <property type="match status" value="1"/>
</dbReference>
<evidence type="ECO:0000259" key="1">
    <source>
        <dbReference type="Pfam" id="PF00149"/>
    </source>
</evidence>
<comment type="caution">
    <text evidence="2">The sequence shown here is derived from an EMBL/GenBank/DDBJ whole genome shotgun (WGS) entry which is preliminary data.</text>
</comment>
<evidence type="ECO:0000313" key="2">
    <source>
        <dbReference type="EMBL" id="KAJ7653791.1"/>
    </source>
</evidence>
<dbReference type="EMBL" id="JARKIE010000331">
    <property type="protein sequence ID" value="KAJ7653791.1"/>
    <property type="molecule type" value="Genomic_DNA"/>
</dbReference>
<reference evidence="2" key="1">
    <citation type="submission" date="2023-03" db="EMBL/GenBank/DDBJ databases">
        <title>Massive genome expansion in bonnet fungi (Mycena s.s.) driven by repeated elements and novel gene families across ecological guilds.</title>
        <authorList>
            <consortium name="Lawrence Berkeley National Laboratory"/>
            <person name="Harder C.B."/>
            <person name="Miyauchi S."/>
            <person name="Viragh M."/>
            <person name="Kuo A."/>
            <person name="Thoen E."/>
            <person name="Andreopoulos B."/>
            <person name="Lu D."/>
            <person name="Skrede I."/>
            <person name="Drula E."/>
            <person name="Henrissat B."/>
            <person name="Morin E."/>
            <person name="Kohler A."/>
            <person name="Barry K."/>
            <person name="LaButti K."/>
            <person name="Morin E."/>
            <person name="Salamov A."/>
            <person name="Lipzen A."/>
            <person name="Mereny Z."/>
            <person name="Hegedus B."/>
            <person name="Baldrian P."/>
            <person name="Stursova M."/>
            <person name="Weitz H."/>
            <person name="Taylor A."/>
            <person name="Grigoriev I.V."/>
            <person name="Nagy L.G."/>
            <person name="Martin F."/>
            <person name="Kauserud H."/>
        </authorList>
    </citation>
    <scope>NUCLEOTIDE SEQUENCE</scope>
    <source>
        <strain evidence="2">CBHHK067</strain>
    </source>
</reference>
<dbReference type="InterPro" id="IPR004843">
    <property type="entry name" value="Calcineurin-like_PHP"/>
</dbReference>
<protein>
    <submittedName>
        <fullName evidence="2">Metallophosphoesterase domain-containing protein 1</fullName>
    </submittedName>
</protein>
<feature type="domain" description="Calcineurin-like phosphoesterase" evidence="1">
    <location>
        <begin position="52"/>
        <end position="232"/>
    </location>
</feature>
<dbReference type="CDD" id="cd07379">
    <property type="entry name" value="MPP_239FB"/>
    <property type="match status" value="1"/>
</dbReference>
<dbReference type="PANTHER" id="PTHR12905:SF28">
    <property type="entry name" value="RHAMNOGALACTURONATE LYASE C-RELATED"/>
    <property type="match status" value="1"/>
</dbReference>
<dbReference type="GO" id="GO:0016787">
    <property type="term" value="F:hydrolase activity"/>
    <property type="evidence" value="ECO:0007669"/>
    <property type="project" value="InterPro"/>
</dbReference>
<gene>
    <name evidence="2" type="ORF">B0H17DRAFT_1021989</name>
</gene>
<proteinExistence type="predicted"/>
<keyword evidence="3" id="KW-1185">Reference proteome</keyword>
<dbReference type="Gene3D" id="3.60.21.10">
    <property type="match status" value="1"/>
</dbReference>
<organism evidence="2 3">
    <name type="scientific">Mycena rosella</name>
    <name type="common">Pink bonnet</name>
    <name type="synonym">Agaricus rosellus</name>
    <dbReference type="NCBI Taxonomy" id="1033263"/>
    <lineage>
        <taxon>Eukaryota</taxon>
        <taxon>Fungi</taxon>
        <taxon>Dikarya</taxon>
        <taxon>Basidiomycota</taxon>
        <taxon>Agaricomycotina</taxon>
        <taxon>Agaricomycetes</taxon>
        <taxon>Agaricomycetidae</taxon>
        <taxon>Agaricales</taxon>
        <taxon>Marasmiineae</taxon>
        <taxon>Mycenaceae</taxon>
        <taxon>Mycena</taxon>
    </lineage>
</organism>
<accession>A0AAD7CMT8</accession>
<dbReference type="AlphaFoldDB" id="A0AAD7CMT8"/>
<sequence length="298" mass="31959">MDGLDALLHRSSTTPWERFHSSPALYLAEKVYQWGTRMPPCAAGAPGSLICVVCISDTHNTHRFQPPLPAGDLLIHAGDLTQSGSATEVADALVWLSNQPHAHKVVIARNHDAALADRAARTQLLKAHPTLVFLEDTATTLTVRGRTLCIYGSPHTPRHGSWPFQYPRVHPGDAAPSAAADVWAAVPALTDVLVTHGPPFGHLDRGCAGCPALLAALWRVRPRLHVFGHIHAARGGERVTWNRAQRAYEDVCAGEGGWCVLGFVRCSGGDPTGTVLINAAVVGGFKEEERLGAVVVYI</sequence>
<dbReference type="PANTHER" id="PTHR12905">
    <property type="entry name" value="METALLOPHOSPHOESTERASE"/>
    <property type="match status" value="1"/>
</dbReference>
<dbReference type="Proteomes" id="UP001221757">
    <property type="component" value="Unassembled WGS sequence"/>
</dbReference>
<name>A0AAD7CMT8_MYCRO</name>
<dbReference type="SUPFAM" id="SSF56300">
    <property type="entry name" value="Metallo-dependent phosphatases"/>
    <property type="match status" value="1"/>
</dbReference>
<dbReference type="InterPro" id="IPR051693">
    <property type="entry name" value="UPF0046_metallophosphoest"/>
</dbReference>
<dbReference type="InterPro" id="IPR029052">
    <property type="entry name" value="Metallo-depent_PP-like"/>
</dbReference>
<evidence type="ECO:0000313" key="3">
    <source>
        <dbReference type="Proteomes" id="UP001221757"/>
    </source>
</evidence>